<keyword evidence="3" id="KW-0804">Transcription</keyword>
<dbReference type="STRING" id="946362.F2UL86"/>
<dbReference type="Proteomes" id="UP000007799">
    <property type="component" value="Unassembled WGS sequence"/>
</dbReference>
<dbReference type="AlphaFoldDB" id="F2UL86"/>
<dbReference type="SUPFAM" id="SSF55257">
    <property type="entry name" value="RBP11-like subunits of RNA polymerase"/>
    <property type="match status" value="1"/>
</dbReference>
<organism evidence="9">
    <name type="scientific">Salpingoeca rosetta (strain ATCC 50818 / BSB-021)</name>
    <dbReference type="NCBI Taxonomy" id="946362"/>
    <lineage>
        <taxon>Eukaryota</taxon>
        <taxon>Choanoflagellata</taxon>
        <taxon>Craspedida</taxon>
        <taxon>Salpingoecidae</taxon>
        <taxon>Salpingoeca</taxon>
    </lineage>
</organism>
<evidence type="ECO:0000256" key="6">
    <source>
        <dbReference type="SAM" id="MobiDB-lite"/>
    </source>
</evidence>
<dbReference type="InterPro" id="IPR036603">
    <property type="entry name" value="RBP11-like"/>
</dbReference>
<dbReference type="InterPro" id="IPR033898">
    <property type="entry name" value="RNAP_AC19"/>
</dbReference>
<dbReference type="KEGG" id="sre:PTSG_09519"/>
<proteinExistence type="inferred from homology"/>
<dbReference type="RefSeq" id="XP_004989949.1">
    <property type="nucleotide sequence ID" value="XM_004989892.1"/>
</dbReference>
<evidence type="ECO:0000256" key="3">
    <source>
        <dbReference type="ARBA" id="ARBA00023163"/>
    </source>
</evidence>
<dbReference type="PROSITE" id="PS01154">
    <property type="entry name" value="RNA_POL_L_13KD"/>
    <property type="match status" value="1"/>
</dbReference>
<dbReference type="PANTHER" id="PTHR13946">
    <property type="entry name" value="DNA-DIRECTED RNA POLYMERASE I,II,III"/>
    <property type="match status" value="1"/>
</dbReference>
<dbReference type="Gene3D" id="3.30.1360.10">
    <property type="entry name" value="RNA polymerase, RBP11-like subunit"/>
    <property type="match status" value="1"/>
</dbReference>
<dbReference type="CDD" id="cd07029">
    <property type="entry name" value="RNAP_I_III_AC19"/>
    <property type="match status" value="1"/>
</dbReference>
<dbReference type="eggNOG" id="KOG3438">
    <property type="taxonomic scope" value="Eukaryota"/>
</dbReference>
<dbReference type="InParanoid" id="F2UL86"/>
<sequence length="164" mass="18990">MDEPTDFEDPERYKVGDETYARDLEALKILRGKEDPQSATFVIANEDHTLGNSLRWILNRDPRVDFCGYSQPHPSDKLIKLRVQPKPVEEGEEPVDATEVLRDALKNLMQMCDHMSETMQTQARLYRQQQGLSIPAYEAPEEEDMDEEDDDESEVAEDDEEEQQ</sequence>
<dbReference type="Pfam" id="PF13656">
    <property type="entry name" value="RNA_pol_L_2"/>
    <property type="match status" value="1"/>
</dbReference>
<keyword evidence="2" id="KW-0240">DNA-directed RNA polymerase</keyword>
<dbReference type="FunCoup" id="F2UL86">
    <property type="interactions" value="527"/>
</dbReference>
<dbReference type="GO" id="GO:0003677">
    <property type="term" value="F:DNA binding"/>
    <property type="evidence" value="ECO:0007669"/>
    <property type="project" value="InterPro"/>
</dbReference>
<feature type="domain" description="DNA-directed RNA polymerase RBP11-like dimerisation" evidence="7">
    <location>
        <begin position="39"/>
        <end position="117"/>
    </location>
</feature>
<accession>F2UL86</accession>
<evidence type="ECO:0000256" key="4">
    <source>
        <dbReference type="ARBA" id="ARBA00023242"/>
    </source>
</evidence>
<evidence type="ECO:0000256" key="5">
    <source>
        <dbReference type="ARBA" id="ARBA00025751"/>
    </source>
</evidence>
<dbReference type="InterPro" id="IPR008193">
    <property type="entry name" value="RNA_pol_Rpb11_13-16kDa_CS"/>
</dbReference>
<dbReference type="GO" id="GO:0006383">
    <property type="term" value="P:transcription by RNA polymerase III"/>
    <property type="evidence" value="ECO:0007669"/>
    <property type="project" value="TreeGrafter"/>
</dbReference>
<dbReference type="GO" id="GO:0003899">
    <property type="term" value="F:DNA-directed RNA polymerase activity"/>
    <property type="evidence" value="ECO:0007669"/>
    <property type="project" value="InterPro"/>
</dbReference>
<evidence type="ECO:0000256" key="1">
    <source>
        <dbReference type="ARBA" id="ARBA00004123"/>
    </source>
</evidence>
<protein>
    <recommendedName>
        <fullName evidence="7">DNA-directed RNA polymerase RBP11-like dimerisation domain-containing protein</fullName>
    </recommendedName>
</protein>
<reference evidence="8" key="1">
    <citation type="submission" date="2009-08" db="EMBL/GenBank/DDBJ databases">
        <title>Annotation of Salpingoeca rosetta.</title>
        <authorList>
            <consortium name="The Broad Institute Genome Sequencing Platform"/>
            <person name="Russ C."/>
            <person name="Cuomo C."/>
            <person name="Burger G."/>
            <person name="Gray M.W."/>
            <person name="Holland P.W.H."/>
            <person name="King N."/>
            <person name="Lang F.B.F."/>
            <person name="Roger A.J."/>
            <person name="Ruiz-Trillo I."/>
            <person name="Young S.K."/>
            <person name="Zeng Q."/>
            <person name="Gargeya S."/>
            <person name="Alvarado L."/>
            <person name="Berlin A."/>
            <person name="Chapman S.B."/>
            <person name="Chen Z."/>
            <person name="Freedman E."/>
            <person name="Gellesch M."/>
            <person name="Goldberg J."/>
            <person name="Griggs A."/>
            <person name="Gujja S."/>
            <person name="Heilman E."/>
            <person name="Heiman D."/>
            <person name="Howarth C."/>
            <person name="Mehta T."/>
            <person name="Neiman D."/>
            <person name="Pearson M."/>
            <person name="Roberts A."/>
            <person name="Saif S."/>
            <person name="Shea T."/>
            <person name="Shenoy N."/>
            <person name="Sisk P."/>
            <person name="Stolte C."/>
            <person name="Sykes S."/>
            <person name="White J."/>
            <person name="Yandava C."/>
            <person name="Haas B."/>
            <person name="Nusbaum C."/>
            <person name="Birren B."/>
        </authorList>
    </citation>
    <scope>NUCLEOTIDE SEQUENCE [LARGE SCALE GENOMIC DNA]</scope>
    <source>
        <strain evidence="8">ATCC 50818</strain>
    </source>
</reference>
<dbReference type="OrthoDB" id="510325at2759"/>
<dbReference type="InterPro" id="IPR022905">
    <property type="entry name" value="Rpo11-like"/>
</dbReference>
<dbReference type="GO" id="GO:0006362">
    <property type="term" value="P:transcription elongation by RNA polymerase I"/>
    <property type="evidence" value="ECO:0007669"/>
    <property type="project" value="TreeGrafter"/>
</dbReference>
<dbReference type="PANTHER" id="PTHR13946:SF28">
    <property type="entry name" value="DNA-DIRECTED RNA POLYMERASES I AND III SUBUNIT RPAC2"/>
    <property type="match status" value="1"/>
</dbReference>
<keyword evidence="9" id="KW-1185">Reference proteome</keyword>
<dbReference type="InterPro" id="IPR009025">
    <property type="entry name" value="RBP11-like_dimer"/>
</dbReference>
<dbReference type="GO" id="GO:0005736">
    <property type="term" value="C:RNA polymerase I complex"/>
    <property type="evidence" value="ECO:0007669"/>
    <property type="project" value="TreeGrafter"/>
</dbReference>
<evidence type="ECO:0000313" key="8">
    <source>
        <dbReference type="EMBL" id="EGD77885.1"/>
    </source>
</evidence>
<dbReference type="HAMAP" id="MF_00261">
    <property type="entry name" value="RNApol_arch_Rpo11"/>
    <property type="match status" value="1"/>
</dbReference>
<name>F2UL86_SALR5</name>
<dbReference type="GO" id="GO:0046983">
    <property type="term" value="F:protein dimerization activity"/>
    <property type="evidence" value="ECO:0007669"/>
    <property type="project" value="InterPro"/>
</dbReference>
<keyword evidence="4" id="KW-0539">Nucleus</keyword>
<comment type="subcellular location">
    <subcellularLocation>
        <location evidence="1">Nucleus</location>
    </subcellularLocation>
</comment>
<comment type="similarity">
    <text evidence="5">Belongs to the archaeal Rpo11/eukaryotic RPB11/RPC19 RNA polymerase subunit family.</text>
</comment>
<feature type="region of interest" description="Disordered" evidence="6">
    <location>
        <begin position="124"/>
        <end position="164"/>
    </location>
</feature>
<evidence type="ECO:0000256" key="2">
    <source>
        <dbReference type="ARBA" id="ARBA00022478"/>
    </source>
</evidence>
<evidence type="ECO:0000259" key="7">
    <source>
        <dbReference type="Pfam" id="PF13656"/>
    </source>
</evidence>
<evidence type="ECO:0000313" key="9">
    <source>
        <dbReference type="Proteomes" id="UP000007799"/>
    </source>
</evidence>
<dbReference type="EMBL" id="GL832980">
    <property type="protein sequence ID" value="EGD77885.1"/>
    <property type="molecule type" value="Genomic_DNA"/>
</dbReference>
<dbReference type="GeneID" id="16070502"/>
<feature type="compositionally biased region" description="Acidic residues" evidence="6">
    <location>
        <begin position="139"/>
        <end position="164"/>
    </location>
</feature>
<dbReference type="GO" id="GO:0005666">
    <property type="term" value="C:RNA polymerase III complex"/>
    <property type="evidence" value="ECO:0007669"/>
    <property type="project" value="TreeGrafter"/>
</dbReference>
<gene>
    <name evidence="8" type="ORF">PTSG_09519</name>
</gene>